<reference evidence="2" key="1">
    <citation type="submission" date="2024-07" db="EMBL/GenBank/DDBJ databases">
        <title>Halotolerant mesophilic bacterium Ornithinibacillus sp. 4-3, sp. nov., isolated from soil.</title>
        <authorList>
            <person name="Sidarenka A.V."/>
            <person name="Guliayeva D.E."/>
            <person name="Leanovich S.I."/>
            <person name="Hileuskaya K.S."/>
            <person name="Akhremchuk A.E."/>
            <person name="Sikolenko M.A."/>
            <person name="Valentovich L.N."/>
        </authorList>
    </citation>
    <scope>NUCLEOTIDE SEQUENCE</scope>
    <source>
        <strain evidence="2">4-3</strain>
    </source>
</reference>
<organism evidence="2">
    <name type="scientific">Ornithinibacillus sp. 4-3</name>
    <dbReference type="NCBI Taxonomy" id="3231488"/>
    <lineage>
        <taxon>Bacteria</taxon>
        <taxon>Bacillati</taxon>
        <taxon>Bacillota</taxon>
        <taxon>Bacilli</taxon>
        <taxon>Bacillales</taxon>
        <taxon>Bacillaceae</taxon>
        <taxon>Ornithinibacillus</taxon>
    </lineage>
</organism>
<dbReference type="EMBL" id="CP162599">
    <property type="protein sequence ID" value="XDK31976.1"/>
    <property type="molecule type" value="Genomic_DNA"/>
</dbReference>
<proteinExistence type="predicted"/>
<dbReference type="InterPro" id="IPR029068">
    <property type="entry name" value="Glyas_Bleomycin-R_OHBP_Dase"/>
</dbReference>
<evidence type="ECO:0000259" key="1">
    <source>
        <dbReference type="PROSITE" id="PS51819"/>
    </source>
</evidence>
<dbReference type="CDD" id="cd07253">
    <property type="entry name" value="GLOD5"/>
    <property type="match status" value="1"/>
</dbReference>
<dbReference type="PANTHER" id="PTHR21366:SF14">
    <property type="entry name" value="GLYOXALASE DOMAIN-CONTAINING PROTEIN 5"/>
    <property type="match status" value="1"/>
</dbReference>
<dbReference type="Pfam" id="PF00903">
    <property type="entry name" value="Glyoxalase"/>
    <property type="match status" value="1"/>
</dbReference>
<dbReference type="SUPFAM" id="SSF54593">
    <property type="entry name" value="Glyoxalase/Bleomycin resistance protein/Dihydroxybiphenyl dioxygenase"/>
    <property type="match status" value="1"/>
</dbReference>
<protein>
    <submittedName>
        <fullName evidence="2">VOC family protein</fullName>
    </submittedName>
</protein>
<dbReference type="PROSITE" id="PS51819">
    <property type="entry name" value="VOC"/>
    <property type="match status" value="1"/>
</dbReference>
<dbReference type="PANTHER" id="PTHR21366">
    <property type="entry name" value="GLYOXALASE FAMILY PROTEIN"/>
    <property type="match status" value="1"/>
</dbReference>
<dbReference type="InterPro" id="IPR037523">
    <property type="entry name" value="VOC_core"/>
</dbReference>
<sequence>MISHLDHFVLTVSNIEVTCEFYEKVLQMKVITFGEDRKALVFGNQKINLHEAGKEFEPKAMQPTQGSADLCFITTKDLTEVIAHLNECNVPIIEGPIRKTGAVGPILSIYIRDPDENLIEIANY</sequence>
<dbReference type="InterPro" id="IPR050383">
    <property type="entry name" value="GlyoxalaseI/FosfomycinResist"/>
</dbReference>
<accession>A0AB39HNZ5</accession>
<feature type="domain" description="VOC" evidence="1">
    <location>
        <begin position="4"/>
        <end position="124"/>
    </location>
</feature>
<dbReference type="InterPro" id="IPR004360">
    <property type="entry name" value="Glyas_Fos-R_dOase_dom"/>
</dbReference>
<gene>
    <name evidence="2" type="ORF">AB4Y30_13275</name>
</gene>
<name>A0AB39HNZ5_9BACI</name>
<dbReference type="AlphaFoldDB" id="A0AB39HNZ5"/>
<evidence type="ECO:0000313" key="2">
    <source>
        <dbReference type="EMBL" id="XDK31976.1"/>
    </source>
</evidence>
<dbReference type="RefSeq" id="WP_368652700.1">
    <property type="nucleotide sequence ID" value="NZ_CP162599.1"/>
</dbReference>
<dbReference type="Gene3D" id="3.10.180.10">
    <property type="entry name" value="2,3-Dihydroxybiphenyl 1,2-Dioxygenase, domain 1"/>
    <property type="match status" value="1"/>
</dbReference>